<dbReference type="AlphaFoldDB" id="A0A0M0K895"/>
<reference evidence="3" key="1">
    <citation type="journal article" date="2015" name="PLoS Genet.">
        <title>Genome Sequence and Transcriptome Analyses of Chrysochromulina tobin: Metabolic Tools for Enhanced Algal Fitness in the Prominent Order Prymnesiales (Haptophyceae).</title>
        <authorList>
            <person name="Hovde B.T."/>
            <person name="Deodato C.R."/>
            <person name="Hunsperger H.M."/>
            <person name="Ryken S.A."/>
            <person name="Yost W."/>
            <person name="Jha R.K."/>
            <person name="Patterson J."/>
            <person name="Monnat R.J. Jr."/>
            <person name="Barlow S.B."/>
            <person name="Starkenburg S.R."/>
            <person name="Cattolico R.A."/>
        </authorList>
    </citation>
    <scope>NUCLEOTIDE SEQUENCE</scope>
    <source>
        <strain evidence="3">CCMP291</strain>
    </source>
</reference>
<protein>
    <recommendedName>
        <fullName evidence="1">Myb-like domain-containing protein</fullName>
    </recommendedName>
</protein>
<dbReference type="GO" id="GO:0006450">
    <property type="term" value="P:regulation of translational fidelity"/>
    <property type="evidence" value="ECO:0007669"/>
    <property type="project" value="InterPro"/>
</dbReference>
<dbReference type="InterPro" id="IPR044634">
    <property type="entry name" value="Zuotin/DnaJC2"/>
</dbReference>
<dbReference type="SMART" id="SM00717">
    <property type="entry name" value="SANT"/>
    <property type="match status" value="1"/>
</dbReference>
<dbReference type="Gene3D" id="1.10.10.60">
    <property type="entry name" value="Homeodomain-like"/>
    <property type="match status" value="2"/>
</dbReference>
<gene>
    <name evidence="2" type="ORF">Ctob_009243</name>
</gene>
<evidence type="ECO:0000313" key="3">
    <source>
        <dbReference type="Proteomes" id="UP000037460"/>
    </source>
</evidence>
<sequence length="341" mass="37520">MLRLDAVALSALCEQVDAALARVDAEPETVNVHTAVPGVTALLQAAVAACKSREVQPQQEEEAAAGVAVPPLARSRRPAWTEQEGDLLSKAMVKVPGGVPDRWQKVAEMINKLAAPCHQRTADEVTHRVKELRKALEKQRATWADVWTVEQQMALETALKLVPASIGPGRWDRIAEQGGAIRSFPFGPEVESVEVILSTEGRNLQARIELLQGPDNVKQSIDLEEDDGYNRPFVCTFETPGYGHVVRIVNNGPIEFPLTASVIPRTFARPGLHGYDDQRWYDPVGAGAMSYGDRGGGYGSYDERRGGYDNGRPLYQDTREYAMSYGGRGQAVDSRPWWERA</sequence>
<dbReference type="PANTHER" id="PTHR43999">
    <property type="entry name" value="DNAJ HOMOLOG SUBFAMILY C MEMBER 2"/>
    <property type="match status" value="1"/>
</dbReference>
<dbReference type="GO" id="GO:0030544">
    <property type="term" value="F:Hsp70 protein binding"/>
    <property type="evidence" value="ECO:0007669"/>
    <property type="project" value="InterPro"/>
</dbReference>
<organism evidence="2 3">
    <name type="scientific">Chrysochromulina tobinii</name>
    <dbReference type="NCBI Taxonomy" id="1460289"/>
    <lineage>
        <taxon>Eukaryota</taxon>
        <taxon>Haptista</taxon>
        <taxon>Haptophyta</taxon>
        <taxon>Prymnesiophyceae</taxon>
        <taxon>Prymnesiales</taxon>
        <taxon>Chrysochromulinaceae</taxon>
        <taxon>Chrysochromulina</taxon>
    </lineage>
</organism>
<evidence type="ECO:0000259" key="1">
    <source>
        <dbReference type="PROSITE" id="PS50090"/>
    </source>
</evidence>
<dbReference type="PANTHER" id="PTHR43999:SF1">
    <property type="entry name" value="DNAJ HOMOLOG SUBFAMILY C MEMBER 2"/>
    <property type="match status" value="1"/>
</dbReference>
<dbReference type="Pfam" id="PF23082">
    <property type="entry name" value="Myb_DNA-binding_2"/>
    <property type="match status" value="1"/>
</dbReference>
<accession>A0A0M0K895</accession>
<dbReference type="GO" id="GO:0043022">
    <property type="term" value="F:ribosome binding"/>
    <property type="evidence" value="ECO:0007669"/>
    <property type="project" value="InterPro"/>
</dbReference>
<dbReference type="SUPFAM" id="SSF46689">
    <property type="entry name" value="Homeodomain-like"/>
    <property type="match status" value="1"/>
</dbReference>
<dbReference type="InterPro" id="IPR009057">
    <property type="entry name" value="Homeodomain-like_sf"/>
</dbReference>
<dbReference type="GO" id="GO:0005829">
    <property type="term" value="C:cytosol"/>
    <property type="evidence" value="ECO:0007669"/>
    <property type="project" value="TreeGrafter"/>
</dbReference>
<name>A0A0M0K895_9EUKA</name>
<keyword evidence="3" id="KW-1185">Reference proteome</keyword>
<dbReference type="InterPro" id="IPR001005">
    <property type="entry name" value="SANT/Myb"/>
</dbReference>
<dbReference type="OrthoDB" id="1690618at2759"/>
<feature type="domain" description="Myb-like" evidence="1">
    <location>
        <begin position="72"/>
        <end position="133"/>
    </location>
</feature>
<dbReference type="Proteomes" id="UP000037460">
    <property type="component" value="Unassembled WGS sequence"/>
</dbReference>
<evidence type="ECO:0000313" key="2">
    <source>
        <dbReference type="EMBL" id="KOO34832.1"/>
    </source>
</evidence>
<dbReference type="EMBL" id="JWZX01001074">
    <property type="protein sequence ID" value="KOO34832.1"/>
    <property type="molecule type" value="Genomic_DNA"/>
</dbReference>
<dbReference type="GO" id="GO:0051083">
    <property type="term" value="P:'de novo' cotranslational protein folding"/>
    <property type="evidence" value="ECO:0007669"/>
    <property type="project" value="InterPro"/>
</dbReference>
<comment type="caution">
    <text evidence="2">The sequence shown here is derived from an EMBL/GenBank/DDBJ whole genome shotgun (WGS) entry which is preliminary data.</text>
</comment>
<dbReference type="PROSITE" id="PS50090">
    <property type="entry name" value="MYB_LIKE"/>
    <property type="match status" value="1"/>
</dbReference>
<dbReference type="Pfam" id="PF25192">
    <property type="entry name" value="DiatomPyrShell"/>
    <property type="match status" value="1"/>
</dbReference>
<proteinExistence type="predicted"/>
<dbReference type="InterPro" id="IPR057491">
    <property type="entry name" value="DiatomPyrShell"/>
</dbReference>